<comment type="similarity">
    <text evidence="14">Belongs to the adenylyl cyclase class-4/guanylyl cyclase family.</text>
</comment>
<feature type="region of interest" description="Disordered" evidence="16">
    <location>
        <begin position="1055"/>
        <end position="1080"/>
    </location>
</feature>
<evidence type="ECO:0000259" key="19">
    <source>
        <dbReference type="PROSITE" id="PS50011"/>
    </source>
</evidence>
<dbReference type="GO" id="GO:0007168">
    <property type="term" value="P:receptor guanylyl cyclase signaling pathway"/>
    <property type="evidence" value="ECO:0007669"/>
    <property type="project" value="TreeGrafter"/>
</dbReference>
<dbReference type="Gene3D" id="3.30.70.1230">
    <property type="entry name" value="Nucleotide cyclase"/>
    <property type="match status" value="1"/>
</dbReference>
<dbReference type="PRINTS" id="PR00255">
    <property type="entry name" value="NATPEPTIDER"/>
</dbReference>
<dbReference type="InterPro" id="IPR029787">
    <property type="entry name" value="Nucleotide_cyclase"/>
</dbReference>
<evidence type="ECO:0000256" key="17">
    <source>
        <dbReference type="SAM" id="Phobius"/>
    </source>
</evidence>
<evidence type="ECO:0000256" key="9">
    <source>
        <dbReference type="ARBA" id="ARBA00023136"/>
    </source>
</evidence>
<dbReference type="Pfam" id="PF00211">
    <property type="entry name" value="Guanylate_cyc"/>
    <property type="match status" value="1"/>
</dbReference>
<dbReference type="CDD" id="cd06352">
    <property type="entry name" value="PBP1_NPR_GC-like"/>
    <property type="match status" value="1"/>
</dbReference>
<dbReference type="PROSITE" id="PS50125">
    <property type="entry name" value="GUANYLATE_CYCLASE_2"/>
    <property type="match status" value="1"/>
</dbReference>
<dbReference type="GO" id="GO:0006935">
    <property type="term" value="P:chemotaxis"/>
    <property type="evidence" value="ECO:0007669"/>
    <property type="project" value="UniProtKB-ARBA"/>
</dbReference>
<evidence type="ECO:0000256" key="7">
    <source>
        <dbReference type="ARBA" id="ARBA00022989"/>
    </source>
</evidence>
<comment type="subcellular location">
    <subcellularLocation>
        <location evidence="2">Membrane</location>
        <topology evidence="2">Single-pass type I membrane protein</topology>
    </subcellularLocation>
</comment>
<evidence type="ECO:0000313" key="22">
    <source>
        <dbReference type="Proteomes" id="UP001176961"/>
    </source>
</evidence>
<protein>
    <recommendedName>
        <fullName evidence="3 15">Guanylate cyclase</fullName>
        <ecNumber evidence="3 15">4.6.1.2</ecNumber>
    </recommendedName>
</protein>
<dbReference type="Pfam" id="PF01094">
    <property type="entry name" value="ANF_receptor"/>
    <property type="match status" value="1"/>
</dbReference>
<evidence type="ECO:0000313" key="21">
    <source>
        <dbReference type="EMBL" id="CAJ0602851.1"/>
    </source>
</evidence>
<keyword evidence="8" id="KW-0342">GTP-binding</keyword>
<dbReference type="SUPFAM" id="SSF55073">
    <property type="entry name" value="Nucleotide cyclase"/>
    <property type="match status" value="1"/>
</dbReference>
<dbReference type="EC" id="4.6.1.2" evidence="3 15"/>
<evidence type="ECO:0000256" key="11">
    <source>
        <dbReference type="ARBA" id="ARBA00023180"/>
    </source>
</evidence>
<accession>A0AA36H2F9</accession>
<dbReference type="SUPFAM" id="SSF56112">
    <property type="entry name" value="Protein kinase-like (PK-like)"/>
    <property type="match status" value="1"/>
</dbReference>
<dbReference type="InterPro" id="IPR001245">
    <property type="entry name" value="Ser-Thr/Tyr_kinase_cat_dom"/>
</dbReference>
<proteinExistence type="inferred from homology"/>
<dbReference type="GO" id="GO:0005525">
    <property type="term" value="F:GTP binding"/>
    <property type="evidence" value="ECO:0007669"/>
    <property type="project" value="UniProtKB-KW"/>
</dbReference>
<dbReference type="PROSITE" id="PS50011">
    <property type="entry name" value="PROTEIN_KINASE_DOM"/>
    <property type="match status" value="1"/>
</dbReference>
<evidence type="ECO:0000256" key="16">
    <source>
        <dbReference type="SAM" id="MobiDB-lite"/>
    </source>
</evidence>
<evidence type="ECO:0000256" key="15">
    <source>
        <dbReference type="RuleBase" id="RU003431"/>
    </source>
</evidence>
<feature type="domain" description="Protein kinase" evidence="19">
    <location>
        <begin position="527"/>
        <end position="810"/>
    </location>
</feature>
<feature type="transmembrane region" description="Helical" evidence="17">
    <location>
        <begin position="469"/>
        <end position="495"/>
    </location>
</feature>
<dbReference type="PANTHER" id="PTHR11920:SF71">
    <property type="entry name" value="RECEPTOR-TYPE GUANYLATE CYCLASE GCY-19"/>
    <property type="match status" value="1"/>
</dbReference>
<comment type="caution">
    <text evidence="21">The sequence shown here is derived from an EMBL/GenBank/DDBJ whole genome shotgun (WGS) entry which is preliminary data.</text>
</comment>
<reference evidence="21" key="1">
    <citation type="submission" date="2023-07" db="EMBL/GenBank/DDBJ databases">
        <authorList>
            <consortium name="CYATHOMIX"/>
        </authorList>
    </citation>
    <scope>NUCLEOTIDE SEQUENCE</scope>
    <source>
        <strain evidence="21">N/A</strain>
    </source>
</reference>
<dbReference type="InterPro" id="IPR000719">
    <property type="entry name" value="Prot_kinase_dom"/>
</dbReference>
<evidence type="ECO:0000256" key="6">
    <source>
        <dbReference type="ARBA" id="ARBA00022741"/>
    </source>
</evidence>
<keyword evidence="12 14" id="KW-0456">Lyase</keyword>
<dbReference type="GO" id="GO:0004383">
    <property type="term" value="F:guanylate cyclase activity"/>
    <property type="evidence" value="ECO:0007669"/>
    <property type="project" value="UniProtKB-EC"/>
</dbReference>
<keyword evidence="13 15" id="KW-0141">cGMP biosynthesis</keyword>
<dbReference type="SMART" id="SM00044">
    <property type="entry name" value="CYCc"/>
    <property type="match status" value="1"/>
</dbReference>
<dbReference type="AlphaFoldDB" id="A0AA36H2F9"/>
<dbReference type="InterPro" id="IPR011009">
    <property type="entry name" value="Kinase-like_dom_sf"/>
</dbReference>
<dbReference type="Gene3D" id="1.10.510.10">
    <property type="entry name" value="Transferase(Phosphotransferase) domain 1"/>
    <property type="match status" value="1"/>
</dbReference>
<dbReference type="PANTHER" id="PTHR11920">
    <property type="entry name" value="GUANYLYL CYCLASE"/>
    <property type="match status" value="1"/>
</dbReference>
<dbReference type="GO" id="GO:0005886">
    <property type="term" value="C:plasma membrane"/>
    <property type="evidence" value="ECO:0007669"/>
    <property type="project" value="TreeGrafter"/>
</dbReference>
<dbReference type="GO" id="GO:0035556">
    <property type="term" value="P:intracellular signal transduction"/>
    <property type="evidence" value="ECO:0007669"/>
    <property type="project" value="InterPro"/>
</dbReference>
<keyword evidence="22" id="KW-1185">Reference proteome</keyword>
<dbReference type="InterPro" id="IPR001170">
    <property type="entry name" value="ANPR/GUC"/>
</dbReference>
<comment type="catalytic activity">
    <reaction evidence="1 15">
        <text>GTP = 3',5'-cyclic GMP + diphosphate</text>
        <dbReference type="Rhea" id="RHEA:13665"/>
        <dbReference type="ChEBI" id="CHEBI:33019"/>
        <dbReference type="ChEBI" id="CHEBI:37565"/>
        <dbReference type="ChEBI" id="CHEBI:57746"/>
        <dbReference type="EC" id="4.6.1.2"/>
    </reaction>
</comment>
<keyword evidence="10" id="KW-0675">Receptor</keyword>
<dbReference type="Proteomes" id="UP001176961">
    <property type="component" value="Unassembled WGS sequence"/>
</dbReference>
<keyword evidence="4 17" id="KW-0812">Transmembrane</keyword>
<dbReference type="InterPro" id="IPR001054">
    <property type="entry name" value="A/G_cyclase"/>
</dbReference>
<evidence type="ECO:0000256" key="2">
    <source>
        <dbReference type="ARBA" id="ARBA00004479"/>
    </source>
</evidence>
<dbReference type="CDD" id="cd07302">
    <property type="entry name" value="CHD"/>
    <property type="match status" value="1"/>
</dbReference>
<keyword evidence="5 18" id="KW-0732">Signal</keyword>
<dbReference type="InterPro" id="IPR001828">
    <property type="entry name" value="ANF_lig-bd_rcpt"/>
</dbReference>
<dbReference type="GO" id="GO:0004672">
    <property type="term" value="F:protein kinase activity"/>
    <property type="evidence" value="ECO:0007669"/>
    <property type="project" value="InterPro"/>
</dbReference>
<keyword evidence="9 17" id="KW-0472">Membrane</keyword>
<dbReference type="InterPro" id="IPR050401">
    <property type="entry name" value="Cyclic_nucleotide_synthase"/>
</dbReference>
<dbReference type="GO" id="GO:0007635">
    <property type="term" value="P:chemosensory behavior"/>
    <property type="evidence" value="ECO:0007669"/>
    <property type="project" value="UniProtKB-ARBA"/>
</dbReference>
<evidence type="ECO:0000256" key="13">
    <source>
        <dbReference type="ARBA" id="ARBA00023293"/>
    </source>
</evidence>
<dbReference type="GO" id="GO:0004016">
    <property type="term" value="F:adenylate cyclase activity"/>
    <property type="evidence" value="ECO:0007669"/>
    <property type="project" value="TreeGrafter"/>
</dbReference>
<dbReference type="InterPro" id="IPR018297">
    <property type="entry name" value="A/G_cyclase_CS"/>
</dbReference>
<dbReference type="GO" id="GO:0005524">
    <property type="term" value="F:ATP binding"/>
    <property type="evidence" value="ECO:0007669"/>
    <property type="project" value="InterPro"/>
</dbReference>
<keyword evidence="11" id="KW-0325">Glycoprotein</keyword>
<evidence type="ECO:0000256" key="4">
    <source>
        <dbReference type="ARBA" id="ARBA00022692"/>
    </source>
</evidence>
<evidence type="ECO:0000256" key="8">
    <source>
        <dbReference type="ARBA" id="ARBA00023134"/>
    </source>
</evidence>
<evidence type="ECO:0000256" key="12">
    <source>
        <dbReference type="ARBA" id="ARBA00023239"/>
    </source>
</evidence>
<dbReference type="PROSITE" id="PS00452">
    <property type="entry name" value="GUANYLATE_CYCLASE_1"/>
    <property type="match status" value="1"/>
</dbReference>
<dbReference type="SUPFAM" id="SSF53822">
    <property type="entry name" value="Periplasmic binding protein-like I"/>
    <property type="match status" value="1"/>
</dbReference>
<evidence type="ECO:0000259" key="20">
    <source>
        <dbReference type="PROSITE" id="PS50125"/>
    </source>
</evidence>
<dbReference type="EMBL" id="CATQJL010000305">
    <property type="protein sequence ID" value="CAJ0602851.1"/>
    <property type="molecule type" value="Genomic_DNA"/>
</dbReference>
<dbReference type="GO" id="GO:0001653">
    <property type="term" value="F:peptide receptor activity"/>
    <property type="evidence" value="ECO:0007669"/>
    <property type="project" value="TreeGrafter"/>
</dbReference>
<evidence type="ECO:0000256" key="3">
    <source>
        <dbReference type="ARBA" id="ARBA00012202"/>
    </source>
</evidence>
<dbReference type="Gene3D" id="3.40.50.2300">
    <property type="match status" value="2"/>
</dbReference>
<gene>
    <name evidence="21" type="ORF">CYNAS_LOCUS14834</name>
</gene>
<evidence type="ECO:0000256" key="1">
    <source>
        <dbReference type="ARBA" id="ARBA00001436"/>
    </source>
</evidence>
<name>A0AA36H2F9_CYLNA</name>
<evidence type="ECO:0000256" key="10">
    <source>
        <dbReference type="ARBA" id="ARBA00023170"/>
    </source>
</evidence>
<dbReference type="FunFam" id="3.30.70.1230:FF:000023">
    <property type="entry name" value="Guanylate cyclase"/>
    <property type="match status" value="1"/>
</dbReference>
<feature type="signal peptide" evidence="18">
    <location>
        <begin position="1"/>
        <end position="18"/>
    </location>
</feature>
<feature type="chain" id="PRO_5041207338" description="Guanylate cyclase" evidence="18">
    <location>
        <begin position="19"/>
        <end position="1101"/>
    </location>
</feature>
<keyword evidence="6" id="KW-0547">Nucleotide-binding</keyword>
<feature type="domain" description="Guanylate cyclase" evidence="20">
    <location>
        <begin position="868"/>
        <end position="998"/>
    </location>
</feature>
<organism evidence="21 22">
    <name type="scientific">Cylicocyclus nassatus</name>
    <name type="common">Nematode worm</name>
    <dbReference type="NCBI Taxonomy" id="53992"/>
    <lineage>
        <taxon>Eukaryota</taxon>
        <taxon>Metazoa</taxon>
        <taxon>Ecdysozoa</taxon>
        <taxon>Nematoda</taxon>
        <taxon>Chromadorea</taxon>
        <taxon>Rhabditida</taxon>
        <taxon>Rhabditina</taxon>
        <taxon>Rhabditomorpha</taxon>
        <taxon>Strongyloidea</taxon>
        <taxon>Strongylidae</taxon>
        <taxon>Cylicocyclus</taxon>
    </lineage>
</organism>
<dbReference type="Pfam" id="PF07714">
    <property type="entry name" value="PK_Tyr_Ser-Thr"/>
    <property type="match status" value="1"/>
</dbReference>
<sequence>MLMTASFLAFFTFPFVFSQVKKKITVGIAAVEEVLPSFMGHSLSGGAIGLAIDRMKAEGIAEGFEFEFLVNYTECDEAVAVGVAVEFMKERNVDVVIGPPCPMSAEIMAHLSTYYKKVMLGWGFLIDSLFADLHKFPYATKVAPDSLMMMKSVLQLFELYNWDRVAVYYTTNEVRYCDSLIEDTLATFADGTSYFVEVVQKVLWNRVDTSTFREQMKRTKTVARIVVMCLDSAAERRTFMKVASSLDMVSDDYVYILLAMRGFAFVSNGLTPFWEDPDSNHTDDAMVKKAALKMILVDVNSEDVDPKTLKYFASRVVPRVRTDPLYCSTAACLSNDGKTMATWARYLHDVFYLYGLSLNESLTKDPLAGESNATTLFSSMQRTFIGLTGKVTINANGSRVPLFTAYALDSSFNQISYINFTMSNEVPVMSIGYASEATIWSTRGGVRPLSRPICGYTDTECPKAFWEMYSLYVIVGSAVILLFLLAALLLLVYLIRIRRQEQEQLRLQWQIPFIKLRKPPSMKELQQHSKRSLQSGPSTMTGDSRFASETNFGIYEVYFIDKEPVLTTKHTPTTLTQEDYARFPKMRKLDQDNLNRFIGLSIDGPDYVAVWRMCSRGTLQELISKGSLWFDPFFMFCIMRDIAEGLNYLHNSFIDHHGRLRSGCCLVNESWQVKISDYGTEPLGEEERLQRERLLWVAPEHLRDSLASKEGDVYSFAIISSEVITRKPAWNVHERKESVDELVYMIKKGGSFPLRPELSTDGEISGALLHLIRDCWSEKPSERPTAEMVCKLLKSTMPDNKSNLMDHMFNMLEEYTTTLELDVEERTKQLQEEKKKADILLGRMLPRQVADRLKLGQTVEPEGFDCVTVFFSDVVKFTQLAAKCSAFQVVNLLNDLYGGFDSIIEEQCVYKVESIGDGYLCVSGLPTRNGFTHVKEIAELSLAFMDFVERFRIPSLPRERMQLRIGVNTGPCVAGVVGLSMPRYCLFGDTVNTASRMESNGKAGHIHLSKDTHDLLSAKYGDVYDTRSRGEVIIKGKGVMETFWLMGRLGESSSHRAAMQTERLRSPEQQPVDEEKNRLSADPKFTFNWLSSVPQTRPELQ</sequence>
<keyword evidence="7 17" id="KW-1133">Transmembrane helix</keyword>
<evidence type="ECO:0000256" key="14">
    <source>
        <dbReference type="RuleBase" id="RU000405"/>
    </source>
</evidence>
<dbReference type="InterPro" id="IPR028082">
    <property type="entry name" value="Peripla_BP_I"/>
</dbReference>
<evidence type="ECO:0000256" key="5">
    <source>
        <dbReference type="ARBA" id="ARBA00022729"/>
    </source>
</evidence>
<evidence type="ECO:0000256" key="18">
    <source>
        <dbReference type="SAM" id="SignalP"/>
    </source>
</evidence>